<dbReference type="EMBL" id="JAAALK010000288">
    <property type="protein sequence ID" value="KAG8055404.1"/>
    <property type="molecule type" value="Genomic_DNA"/>
</dbReference>
<reference evidence="4" key="2">
    <citation type="submission" date="2021-02" db="EMBL/GenBank/DDBJ databases">
        <authorList>
            <person name="Kimball J.A."/>
            <person name="Haas M.W."/>
            <person name="Macchietto M."/>
            <person name="Kono T."/>
            <person name="Duquette J."/>
            <person name="Shao M."/>
        </authorList>
    </citation>
    <scope>NUCLEOTIDE SEQUENCE</scope>
    <source>
        <tissue evidence="4">Fresh leaf tissue</tissue>
    </source>
</reference>
<dbReference type="GO" id="GO:0006075">
    <property type="term" value="P:(1-&gt;3)-beta-D-glucan biosynthetic process"/>
    <property type="evidence" value="ECO:0007669"/>
    <property type="project" value="InterPro"/>
</dbReference>
<organism evidence="4 5">
    <name type="scientific">Zizania palustris</name>
    <name type="common">Northern wild rice</name>
    <dbReference type="NCBI Taxonomy" id="103762"/>
    <lineage>
        <taxon>Eukaryota</taxon>
        <taxon>Viridiplantae</taxon>
        <taxon>Streptophyta</taxon>
        <taxon>Embryophyta</taxon>
        <taxon>Tracheophyta</taxon>
        <taxon>Spermatophyta</taxon>
        <taxon>Magnoliopsida</taxon>
        <taxon>Liliopsida</taxon>
        <taxon>Poales</taxon>
        <taxon>Poaceae</taxon>
        <taxon>BOP clade</taxon>
        <taxon>Oryzoideae</taxon>
        <taxon>Oryzeae</taxon>
        <taxon>Zizaniinae</taxon>
        <taxon>Zizania</taxon>
    </lineage>
</organism>
<evidence type="ECO:0008006" key="6">
    <source>
        <dbReference type="Google" id="ProtNLM"/>
    </source>
</evidence>
<feature type="transmembrane region" description="Helical" evidence="1">
    <location>
        <begin position="175"/>
        <end position="191"/>
    </location>
</feature>
<dbReference type="Pfam" id="PF02364">
    <property type="entry name" value="Glucan_synthase"/>
    <property type="match status" value="2"/>
</dbReference>
<feature type="transmembrane region" description="Helical" evidence="1">
    <location>
        <begin position="16"/>
        <end position="41"/>
    </location>
</feature>
<dbReference type="GO" id="GO:0000148">
    <property type="term" value="C:1,3-beta-D-glucan synthase complex"/>
    <property type="evidence" value="ECO:0007669"/>
    <property type="project" value="InterPro"/>
</dbReference>
<feature type="domain" description="Glycosyl transferase 48" evidence="2">
    <location>
        <begin position="513"/>
        <end position="602"/>
    </location>
</feature>
<dbReference type="GO" id="GO:0003843">
    <property type="term" value="F:1,3-beta-D-glucan synthase activity"/>
    <property type="evidence" value="ECO:0007669"/>
    <property type="project" value="InterPro"/>
</dbReference>
<evidence type="ECO:0000313" key="4">
    <source>
        <dbReference type="EMBL" id="KAG8055404.1"/>
    </source>
</evidence>
<evidence type="ECO:0000259" key="2">
    <source>
        <dbReference type="Pfam" id="PF02364"/>
    </source>
</evidence>
<evidence type="ECO:0000256" key="1">
    <source>
        <dbReference type="SAM" id="Phobius"/>
    </source>
</evidence>
<name>A0A8J5SGK6_ZIZPA</name>
<feature type="transmembrane region" description="Helical" evidence="1">
    <location>
        <begin position="98"/>
        <end position="116"/>
    </location>
</feature>
<feature type="domain" description="Glycosyl transferase 48" evidence="2">
    <location>
        <begin position="610"/>
        <end position="765"/>
    </location>
</feature>
<accession>A0A8J5SGK6</accession>
<keyword evidence="5" id="KW-1185">Reference proteome</keyword>
<dbReference type="PANTHER" id="PTHR12741:SF7">
    <property type="entry name" value="CALLOSE SYNTHASE 12"/>
    <property type="match status" value="1"/>
</dbReference>
<evidence type="ECO:0000259" key="3">
    <source>
        <dbReference type="Pfam" id="PF25968"/>
    </source>
</evidence>
<keyword evidence="1" id="KW-0812">Transmembrane</keyword>
<dbReference type="InterPro" id="IPR003440">
    <property type="entry name" value="Glyco_trans_48_dom"/>
</dbReference>
<keyword evidence="1" id="KW-0472">Membrane</keyword>
<comment type="caution">
    <text evidence="4">The sequence shown here is derived from an EMBL/GenBank/DDBJ whole genome shotgun (WGS) entry which is preliminary data.</text>
</comment>
<dbReference type="GO" id="GO:0005886">
    <property type="term" value="C:plasma membrane"/>
    <property type="evidence" value="ECO:0007669"/>
    <property type="project" value="TreeGrafter"/>
</dbReference>
<reference evidence="4" key="1">
    <citation type="journal article" date="2021" name="bioRxiv">
        <title>Whole Genome Assembly and Annotation of Northern Wild Rice, Zizania palustris L., Supports a Whole Genome Duplication in the Zizania Genus.</title>
        <authorList>
            <person name="Haas M."/>
            <person name="Kono T."/>
            <person name="Macchietto M."/>
            <person name="Millas R."/>
            <person name="McGilp L."/>
            <person name="Shao M."/>
            <person name="Duquette J."/>
            <person name="Hirsch C.N."/>
            <person name="Kimball J."/>
        </authorList>
    </citation>
    <scope>NUCLEOTIDE SEQUENCE</scope>
    <source>
        <tissue evidence="4">Fresh leaf tissue</tissue>
    </source>
</reference>
<sequence length="769" mass="90502">MLDGGTQYSLVLRETMILAVQMVLKVLVAAGWTTTFSVLYVRMWDQRWRDRRWSFAANTIVLNYLEAAAVFVIPQVLAVLLFVIPWVLNFLEKTNWRILYLLALWFQTRIFVGCGLREDLVDNIKYSILWVCLLSSKFSFSYFLQIKPMVGPTKMIFKLHDIRRNWFEFMPHTERLAVVILWIPVIIIYLMDIQIWYAVFSSLTGALIGLFSHLGEIRSIEQLRLRLQFFASAMQFNLMPQEYMDVVPGGIRNKLYDAIHRLKLRYGFGRPYRKIEVNEVEAKRFALIWNEIIQTFREEDIISDEELELLELPPVVCRIRVVRWPCFLLNNELLLALSQAKELVADDRAHWRRICSNEYRRCAVIEAYDSIRHLLLQIIDKTTIEHNIVNNLFLAFDSAMGYGKFTEECSLNLLPQIHKFVISLVELLLKENKDQTKIVRMMQDHYDFTVHDFLKNKDFEQLRQEMLAPSRPTESELPFLYAIKCPGNDDVSFYKQVRRLHTILTSRDSMNNVPKNPEARRRITFFSNSLFMNMPRAPPVEKMMSFSVFTPYYNEDVLYNKDQLRRENEDGISILFYLQKIYEDDWTNFLQRMQREGMVSDDEIWAGKFQELRLWASYRGQTLARTVRGMMYYYRALKMLAFLDTASEVDITEGTKQLASFGSIRHENDVYPMNGGLQQRPRRRLDRGTSSVSQLVKGQEDGVALMKYTYVVTCQINGNQKKAKDQRAEDILTLMKKNEALCVAYVDEVHYEMGDMQYYSVLVKFDPVL</sequence>
<dbReference type="AlphaFoldDB" id="A0A8J5SGK6"/>
<protein>
    <recommendedName>
        <fullName evidence="6">1,3-beta-glucan synthase</fullName>
    </recommendedName>
</protein>
<proteinExistence type="predicted"/>
<evidence type="ECO:0000313" key="5">
    <source>
        <dbReference type="Proteomes" id="UP000729402"/>
    </source>
</evidence>
<dbReference type="InterPro" id="IPR058851">
    <property type="entry name" value="CALS1_helical"/>
</dbReference>
<dbReference type="Proteomes" id="UP000729402">
    <property type="component" value="Unassembled WGS sequence"/>
</dbReference>
<feature type="transmembrane region" description="Helical" evidence="1">
    <location>
        <begin position="61"/>
        <end position="86"/>
    </location>
</feature>
<dbReference type="Pfam" id="PF25968">
    <property type="entry name" value="CALS1"/>
    <property type="match status" value="1"/>
</dbReference>
<dbReference type="PANTHER" id="PTHR12741">
    <property type="entry name" value="LYST-INTERACTING PROTEIN LIP5 DOPAMINE RESPONSIVE PROTEIN DRG-1"/>
    <property type="match status" value="1"/>
</dbReference>
<dbReference type="OrthoDB" id="1880850at2759"/>
<feature type="domain" description="Callose synthase helical" evidence="3">
    <location>
        <begin position="325"/>
        <end position="505"/>
    </location>
</feature>
<gene>
    <name evidence="4" type="ORF">GUJ93_ZPchr0001g30644</name>
</gene>
<keyword evidence="1" id="KW-1133">Transmembrane helix</keyword>